<keyword evidence="2" id="KW-0238">DNA-binding</keyword>
<dbReference type="InterPro" id="IPR036390">
    <property type="entry name" value="WH_DNA-bd_sf"/>
</dbReference>
<dbReference type="PANTHER" id="PTHR33164:SF103">
    <property type="entry name" value="REGULATORY PROTEIN MARR"/>
    <property type="match status" value="1"/>
</dbReference>
<protein>
    <submittedName>
        <fullName evidence="2">DNA-binding MarR family transcriptional regulator</fullName>
    </submittedName>
</protein>
<dbReference type="SMART" id="SM00347">
    <property type="entry name" value="HTH_MARR"/>
    <property type="match status" value="1"/>
</dbReference>
<gene>
    <name evidence="2" type="ORF">HDA36_000481</name>
</gene>
<dbReference type="GO" id="GO:0003700">
    <property type="term" value="F:DNA-binding transcription factor activity"/>
    <property type="evidence" value="ECO:0007669"/>
    <property type="project" value="InterPro"/>
</dbReference>
<organism evidence="2 3">
    <name type="scientific">Nocardiopsis composta</name>
    <dbReference type="NCBI Taxonomy" id="157465"/>
    <lineage>
        <taxon>Bacteria</taxon>
        <taxon>Bacillati</taxon>
        <taxon>Actinomycetota</taxon>
        <taxon>Actinomycetes</taxon>
        <taxon>Streptosporangiales</taxon>
        <taxon>Nocardiopsidaceae</taxon>
        <taxon>Nocardiopsis</taxon>
    </lineage>
</organism>
<dbReference type="PANTHER" id="PTHR33164">
    <property type="entry name" value="TRANSCRIPTIONAL REGULATOR, MARR FAMILY"/>
    <property type="match status" value="1"/>
</dbReference>
<keyword evidence="3" id="KW-1185">Reference proteome</keyword>
<dbReference type="RefSeq" id="WP_184388241.1">
    <property type="nucleotide sequence ID" value="NZ_BAAAJD010000056.1"/>
</dbReference>
<sequence length="164" mass="17548">MPEPDPAPHTPGTGVWPQGEPELPMWELVQTYYLVARGFYEVFGAVGLTPVQFGVLASLADGEDLSQADLARAIMVRPQSLGEVATGLIERGLVERDGPGGRGRRARLRITGAGRELLDRARPGVEAFNAPHSTGLSPAESTELVRMLRTVRAALSTGNPPTRP</sequence>
<dbReference type="InterPro" id="IPR036388">
    <property type="entry name" value="WH-like_DNA-bd_sf"/>
</dbReference>
<dbReference type="SUPFAM" id="SSF46785">
    <property type="entry name" value="Winged helix' DNA-binding domain"/>
    <property type="match status" value="1"/>
</dbReference>
<proteinExistence type="predicted"/>
<dbReference type="AlphaFoldDB" id="A0A7W8QH82"/>
<dbReference type="Proteomes" id="UP000572635">
    <property type="component" value="Unassembled WGS sequence"/>
</dbReference>
<evidence type="ECO:0000259" key="1">
    <source>
        <dbReference type="PROSITE" id="PS50995"/>
    </source>
</evidence>
<feature type="domain" description="HTH marR-type" evidence="1">
    <location>
        <begin position="25"/>
        <end position="153"/>
    </location>
</feature>
<dbReference type="Pfam" id="PF12802">
    <property type="entry name" value="MarR_2"/>
    <property type="match status" value="1"/>
</dbReference>
<dbReference type="EMBL" id="JACHDB010000001">
    <property type="protein sequence ID" value="MBB5430397.1"/>
    <property type="molecule type" value="Genomic_DNA"/>
</dbReference>
<dbReference type="GO" id="GO:0006950">
    <property type="term" value="P:response to stress"/>
    <property type="evidence" value="ECO:0007669"/>
    <property type="project" value="TreeGrafter"/>
</dbReference>
<dbReference type="Gene3D" id="1.10.10.10">
    <property type="entry name" value="Winged helix-like DNA-binding domain superfamily/Winged helix DNA-binding domain"/>
    <property type="match status" value="1"/>
</dbReference>
<evidence type="ECO:0000313" key="3">
    <source>
        <dbReference type="Proteomes" id="UP000572635"/>
    </source>
</evidence>
<dbReference type="InterPro" id="IPR039422">
    <property type="entry name" value="MarR/SlyA-like"/>
</dbReference>
<accession>A0A7W8QH82</accession>
<dbReference type="PROSITE" id="PS50995">
    <property type="entry name" value="HTH_MARR_2"/>
    <property type="match status" value="1"/>
</dbReference>
<dbReference type="GO" id="GO:0003677">
    <property type="term" value="F:DNA binding"/>
    <property type="evidence" value="ECO:0007669"/>
    <property type="project" value="UniProtKB-KW"/>
</dbReference>
<evidence type="ECO:0000313" key="2">
    <source>
        <dbReference type="EMBL" id="MBB5430397.1"/>
    </source>
</evidence>
<reference evidence="2 3" key="1">
    <citation type="submission" date="2020-08" db="EMBL/GenBank/DDBJ databases">
        <title>Sequencing the genomes of 1000 actinobacteria strains.</title>
        <authorList>
            <person name="Klenk H.-P."/>
        </authorList>
    </citation>
    <scope>NUCLEOTIDE SEQUENCE [LARGE SCALE GENOMIC DNA]</scope>
    <source>
        <strain evidence="2 3">DSM 44551</strain>
    </source>
</reference>
<name>A0A7W8QH82_9ACTN</name>
<dbReference type="InterPro" id="IPR000835">
    <property type="entry name" value="HTH_MarR-typ"/>
</dbReference>
<comment type="caution">
    <text evidence="2">The sequence shown here is derived from an EMBL/GenBank/DDBJ whole genome shotgun (WGS) entry which is preliminary data.</text>
</comment>